<keyword evidence="2" id="KW-1185">Reference proteome</keyword>
<reference evidence="1 2" key="1">
    <citation type="submission" date="2024-10" db="EMBL/GenBank/DDBJ databases">
        <title>The Natural Products Discovery Center: Release of the First 8490 Sequenced Strains for Exploring Actinobacteria Biosynthetic Diversity.</title>
        <authorList>
            <person name="Kalkreuter E."/>
            <person name="Kautsar S.A."/>
            <person name="Yang D."/>
            <person name="Bader C.D."/>
            <person name="Teijaro C.N."/>
            <person name="Fluegel L."/>
            <person name="Davis C.M."/>
            <person name="Simpson J.R."/>
            <person name="Lauterbach L."/>
            <person name="Steele A.D."/>
            <person name="Gui C."/>
            <person name="Meng S."/>
            <person name="Li G."/>
            <person name="Viehrig K."/>
            <person name="Ye F."/>
            <person name="Su P."/>
            <person name="Kiefer A.F."/>
            <person name="Nichols A."/>
            <person name="Cepeda A.J."/>
            <person name="Yan W."/>
            <person name="Fan B."/>
            <person name="Jiang Y."/>
            <person name="Adhikari A."/>
            <person name="Zheng C.-J."/>
            <person name="Schuster L."/>
            <person name="Cowan T.M."/>
            <person name="Smanski M.J."/>
            <person name="Chevrette M.G."/>
            <person name="De Carvalho L.P.S."/>
            <person name="Shen B."/>
        </authorList>
    </citation>
    <scope>NUCLEOTIDE SEQUENCE [LARGE SCALE GENOMIC DNA]</scope>
    <source>
        <strain evidence="1 2">NPDC021253</strain>
    </source>
</reference>
<evidence type="ECO:0000313" key="2">
    <source>
        <dbReference type="Proteomes" id="UP001611075"/>
    </source>
</evidence>
<dbReference type="EMBL" id="JBIRPU010000006">
    <property type="protein sequence ID" value="MFI0793513.1"/>
    <property type="molecule type" value="Genomic_DNA"/>
</dbReference>
<organism evidence="1 2">
    <name type="scientific">Micromonospora rubida</name>
    <dbReference type="NCBI Taxonomy" id="2697657"/>
    <lineage>
        <taxon>Bacteria</taxon>
        <taxon>Bacillati</taxon>
        <taxon>Actinomycetota</taxon>
        <taxon>Actinomycetes</taxon>
        <taxon>Micromonosporales</taxon>
        <taxon>Micromonosporaceae</taxon>
        <taxon>Micromonospora</taxon>
    </lineage>
</organism>
<evidence type="ECO:0000313" key="1">
    <source>
        <dbReference type="EMBL" id="MFI0793513.1"/>
    </source>
</evidence>
<protein>
    <submittedName>
        <fullName evidence="1">Uncharacterized protein</fullName>
    </submittedName>
</protein>
<dbReference type="Proteomes" id="UP001611075">
    <property type="component" value="Unassembled WGS sequence"/>
</dbReference>
<gene>
    <name evidence="1" type="ORF">ACH4OY_12585</name>
</gene>
<accession>A0ABW7SIL1</accession>
<dbReference type="RefSeq" id="WP_396679010.1">
    <property type="nucleotide sequence ID" value="NZ_JBIRPU010000006.1"/>
</dbReference>
<name>A0ABW7SIL1_9ACTN</name>
<comment type="caution">
    <text evidence="1">The sequence shown here is derived from an EMBL/GenBank/DDBJ whole genome shotgun (WGS) entry which is preliminary data.</text>
</comment>
<proteinExistence type="predicted"/>
<sequence length="48" mass="4738">MPIVLIVVSGSSEMSRLVTTGLSAPAGRGDVIGATRSGGRTGIDAPLL</sequence>